<dbReference type="AlphaFoldDB" id="A0A2K9LUD1"/>
<dbReference type="KEGG" id="smoo:SMONO_v1c04070"/>
<evidence type="ECO:0000313" key="3">
    <source>
        <dbReference type="Proteomes" id="UP000234790"/>
    </source>
</evidence>
<proteinExistence type="predicted"/>
<keyword evidence="1" id="KW-0812">Transmembrane</keyword>
<feature type="transmembrane region" description="Helical" evidence="1">
    <location>
        <begin position="105"/>
        <end position="135"/>
    </location>
</feature>
<feature type="transmembrane region" description="Helical" evidence="1">
    <location>
        <begin position="257"/>
        <end position="281"/>
    </location>
</feature>
<evidence type="ECO:0000256" key="1">
    <source>
        <dbReference type="SAM" id="Phobius"/>
    </source>
</evidence>
<feature type="transmembrane region" description="Helical" evidence="1">
    <location>
        <begin position="64"/>
        <end position="84"/>
    </location>
</feature>
<dbReference type="GO" id="GO:0005524">
    <property type="term" value="F:ATP binding"/>
    <property type="evidence" value="ECO:0007669"/>
    <property type="project" value="UniProtKB-KW"/>
</dbReference>
<sequence>MQKKYSDKFLKFNKNFANNFLLISGSVLKNFRTYVYLFFIPICFMAVFSWFTGGSDSNFRPPQLFLFMMIPTYAIVFLVNISISEWKNSVFLKRIHSAGISKIEFLASIWIFNFIAGFIAFLFGLLTIYILGFFYVKPAEESISTMLGLISFSEWLGILYAISLNIIISISIGTIISGLVRSVSLSQSISIIVIMACIVFSDNLLSISLMSVNEGLVIFSYFFPQKHTVWIGLISASSGQVGWVVENPDRLVISFDFNLLLVSFTGLFYTMILIIAAYFSFGWNNKK</sequence>
<keyword evidence="1" id="KW-0472">Membrane</keyword>
<keyword evidence="2" id="KW-0547">Nucleotide-binding</keyword>
<accession>A0A2K9LUD1</accession>
<protein>
    <submittedName>
        <fullName evidence="2">ABC transporter ATP-binding protein</fullName>
    </submittedName>
</protein>
<name>A0A2K9LUD1_SPISQ</name>
<keyword evidence="1" id="KW-1133">Transmembrane helix</keyword>
<dbReference type="EMBL" id="CP025543">
    <property type="protein sequence ID" value="AUM62656.1"/>
    <property type="molecule type" value="Genomic_DNA"/>
</dbReference>
<gene>
    <name evidence="2" type="ORF">SMONO_v1c04070</name>
</gene>
<feature type="transmembrane region" description="Helical" evidence="1">
    <location>
        <begin position="155"/>
        <end position="176"/>
    </location>
</feature>
<feature type="transmembrane region" description="Helical" evidence="1">
    <location>
        <begin position="34"/>
        <end position="52"/>
    </location>
</feature>
<dbReference type="Proteomes" id="UP000234790">
    <property type="component" value="Chromosome"/>
</dbReference>
<organism evidence="2 3">
    <name type="scientific">Spiroplasma monobiae MQ-1</name>
    <dbReference type="NCBI Taxonomy" id="1336748"/>
    <lineage>
        <taxon>Bacteria</taxon>
        <taxon>Bacillati</taxon>
        <taxon>Mycoplasmatota</taxon>
        <taxon>Mollicutes</taxon>
        <taxon>Entomoplasmatales</taxon>
        <taxon>Spiroplasmataceae</taxon>
        <taxon>Spiroplasma</taxon>
    </lineage>
</organism>
<reference evidence="2 3" key="1">
    <citation type="submission" date="2017-12" db="EMBL/GenBank/DDBJ databases">
        <title>Complete genome sequence of Spiroplasma monobiae MQ-1 (ATCC 33825).</title>
        <authorList>
            <person name="Tsai Y.-M."/>
            <person name="Lo W.-S."/>
            <person name="Wu P.-S."/>
            <person name="Cho S.-T."/>
            <person name="Kuo C.-H."/>
        </authorList>
    </citation>
    <scope>NUCLEOTIDE SEQUENCE [LARGE SCALE GENOMIC DNA]</scope>
    <source>
        <strain evidence="2 3">MQ-1</strain>
    </source>
</reference>
<evidence type="ECO:0000313" key="2">
    <source>
        <dbReference type="EMBL" id="AUM62656.1"/>
    </source>
</evidence>
<keyword evidence="3" id="KW-1185">Reference proteome</keyword>
<feature type="transmembrane region" description="Helical" evidence="1">
    <location>
        <begin position="188"/>
        <end position="207"/>
    </location>
</feature>
<keyword evidence="2" id="KW-0067">ATP-binding</keyword>
<dbReference type="OrthoDB" id="388470at2"/>
<dbReference type="RefSeq" id="WP_101780714.1">
    <property type="nucleotide sequence ID" value="NZ_CP025543.1"/>
</dbReference>